<keyword evidence="2" id="KW-1185">Reference proteome</keyword>
<gene>
    <name evidence="1" type="ORF">JAAARDRAFT_195807</name>
</gene>
<organism evidence="1 2">
    <name type="scientific">Jaapia argillacea MUCL 33604</name>
    <dbReference type="NCBI Taxonomy" id="933084"/>
    <lineage>
        <taxon>Eukaryota</taxon>
        <taxon>Fungi</taxon>
        <taxon>Dikarya</taxon>
        <taxon>Basidiomycota</taxon>
        <taxon>Agaricomycotina</taxon>
        <taxon>Agaricomycetes</taxon>
        <taxon>Agaricomycetidae</taxon>
        <taxon>Jaapiales</taxon>
        <taxon>Jaapiaceae</taxon>
        <taxon>Jaapia</taxon>
    </lineage>
</organism>
<dbReference type="Proteomes" id="UP000027265">
    <property type="component" value="Unassembled WGS sequence"/>
</dbReference>
<protein>
    <submittedName>
        <fullName evidence="1">Uncharacterized protein</fullName>
    </submittedName>
</protein>
<dbReference type="EMBL" id="KL197725">
    <property type="protein sequence ID" value="KDQ55428.1"/>
    <property type="molecule type" value="Genomic_DNA"/>
</dbReference>
<dbReference type="Pfam" id="PF18759">
    <property type="entry name" value="Plavaka"/>
    <property type="match status" value="1"/>
</dbReference>
<reference evidence="2" key="1">
    <citation type="journal article" date="2014" name="Proc. Natl. Acad. Sci. U.S.A.">
        <title>Extensive sampling of basidiomycete genomes demonstrates inadequacy of the white-rot/brown-rot paradigm for wood decay fungi.</title>
        <authorList>
            <person name="Riley R."/>
            <person name="Salamov A.A."/>
            <person name="Brown D.W."/>
            <person name="Nagy L.G."/>
            <person name="Floudas D."/>
            <person name="Held B.W."/>
            <person name="Levasseur A."/>
            <person name="Lombard V."/>
            <person name="Morin E."/>
            <person name="Otillar R."/>
            <person name="Lindquist E.A."/>
            <person name="Sun H."/>
            <person name="LaButti K.M."/>
            <person name="Schmutz J."/>
            <person name="Jabbour D."/>
            <person name="Luo H."/>
            <person name="Baker S.E."/>
            <person name="Pisabarro A.G."/>
            <person name="Walton J.D."/>
            <person name="Blanchette R.A."/>
            <person name="Henrissat B."/>
            <person name="Martin F."/>
            <person name="Cullen D."/>
            <person name="Hibbett D.S."/>
            <person name="Grigoriev I.V."/>
        </authorList>
    </citation>
    <scope>NUCLEOTIDE SEQUENCE [LARGE SCALE GENOMIC DNA]</scope>
    <source>
        <strain evidence="2">MUCL 33604</strain>
    </source>
</reference>
<evidence type="ECO:0000313" key="2">
    <source>
        <dbReference type="Proteomes" id="UP000027265"/>
    </source>
</evidence>
<dbReference type="HOGENOM" id="CLU_806678_0_0_1"/>
<accession>A0A067PKN8</accession>
<dbReference type="OrthoDB" id="3199698at2759"/>
<dbReference type="AlphaFoldDB" id="A0A067PKN8"/>
<sequence>MSAGDIDDLLEFWAAQSVSASSDPDGAPFRDAQDLYNTIDSIEHGDAPWESFEAWNKSTTIAEADQATHRSMLVPIILGTDKTTVSVATGQNDFHPVYMLLGNVHNSVRRAHRDALLPIAFLAIPKACRKEEDTDEFQIFQKQVYHASLAKILSPLRAAMTTPEVVWCPDGHYRCAIYELGPFIADYPEQVVLAGIVQGWCPRCRATPEQLGGLGEPQFEAHTDVLIDGFDPGWAWTTYGIDVNVTDRIRPDDTTPMHPMRTFLGLRDIRFDAELLLHHLGLTTLHIPGISTILSGSSYLDDPSPRYTATSHSDDPILRDLQNTYITLHTIAYRLLHLMSVLLC</sequence>
<evidence type="ECO:0000313" key="1">
    <source>
        <dbReference type="EMBL" id="KDQ55428.1"/>
    </source>
</evidence>
<name>A0A067PKN8_9AGAM</name>
<dbReference type="InParanoid" id="A0A067PKN8"/>
<dbReference type="InterPro" id="IPR041078">
    <property type="entry name" value="Plavaka"/>
</dbReference>
<proteinExistence type="predicted"/>